<evidence type="ECO:0000256" key="2">
    <source>
        <dbReference type="SAM" id="Phobius"/>
    </source>
</evidence>
<feature type="transmembrane region" description="Helical" evidence="2">
    <location>
        <begin position="238"/>
        <end position="257"/>
    </location>
</feature>
<keyword evidence="2" id="KW-0812">Transmembrane</keyword>
<evidence type="ECO:0000256" key="1">
    <source>
        <dbReference type="SAM" id="MobiDB-lite"/>
    </source>
</evidence>
<keyword evidence="2" id="KW-1133">Transmembrane helix</keyword>
<feature type="compositionally biased region" description="Basic and acidic residues" evidence="1">
    <location>
        <begin position="311"/>
        <end position="324"/>
    </location>
</feature>
<reference evidence="4" key="1">
    <citation type="submission" date="2024-04" db="EMBL/GenBank/DDBJ databases">
        <authorList>
            <person name="Shaw F."/>
            <person name="Minotto A."/>
        </authorList>
    </citation>
    <scope>NUCLEOTIDE SEQUENCE [LARGE SCALE GENOMIC DNA]</scope>
</reference>
<feature type="transmembrane region" description="Helical" evidence="2">
    <location>
        <begin position="50"/>
        <end position="79"/>
    </location>
</feature>
<feature type="region of interest" description="Disordered" evidence="1">
    <location>
        <begin position="303"/>
        <end position="324"/>
    </location>
</feature>
<feature type="transmembrane region" description="Helical" evidence="2">
    <location>
        <begin position="20"/>
        <end position="38"/>
    </location>
</feature>
<name>A0ABP1DHZ9_9APHY</name>
<proteinExistence type="predicted"/>
<sequence>MAKGTLPFPTAELIGTFLEAIFYGIYLVIFPQCIGILLKRRKDGGRLVKCFLGVMAFSFILITMHLCVDLTRAFAAFTANMDVPGSPDNTTTVISDAVLLFRAWIVWGRNYFIVTVPILLWFADILRISSLLNCTIDGNVATAAWFTWSTNVAKPGASVLISAVFARSKYFYVVTLILNLLGSVLIAFRLWSVRRRVSRHTFGRVPNVISIVVESAAIYSVLLIVMIATSVADESAHFFFLNSMAPVVGSVFSYVILRSSGDASTEYEAAIKGIRTSMRFRRTSKTQAASVELYLEQIVRADEENPPFSPEEDHSPIKRSPADF</sequence>
<dbReference type="EMBL" id="OZ037947">
    <property type="protein sequence ID" value="CAL1707478.1"/>
    <property type="molecule type" value="Genomic_DNA"/>
</dbReference>
<gene>
    <name evidence="3" type="ORF">GFSPODELE1_LOCUS6387</name>
</gene>
<evidence type="ECO:0000313" key="3">
    <source>
        <dbReference type="EMBL" id="CAL1707478.1"/>
    </source>
</evidence>
<keyword evidence="2" id="KW-0472">Membrane</keyword>
<feature type="transmembrane region" description="Helical" evidence="2">
    <location>
        <begin position="170"/>
        <end position="191"/>
    </location>
</feature>
<dbReference type="Proteomes" id="UP001497453">
    <property type="component" value="Chromosome 4"/>
</dbReference>
<evidence type="ECO:0008006" key="5">
    <source>
        <dbReference type="Google" id="ProtNLM"/>
    </source>
</evidence>
<accession>A0ABP1DHZ9</accession>
<evidence type="ECO:0000313" key="4">
    <source>
        <dbReference type="Proteomes" id="UP001497453"/>
    </source>
</evidence>
<protein>
    <recommendedName>
        <fullName evidence="5">Taste receptor type 2</fullName>
    </recommendedName>
</protein>
<feature type="transmembrane region" description="Helical" evidence="2">
    <location>
        <begin position="99"/>
        <end position="123"/>
    </location>
</feature>
<keyword evidence="4" id="KW-1185">Reference proteome</keyword>
<organism evidence="3 4">
    <name type="scientific">Somion occarium</name>
    <dbReference type="NCBI Taxonomy" id="3059160"/>
    <lineage>
        <taxon>Eukaryota</taxon>
        <taxon>Fungi</taxon>
        <taxon>Dikarya</taxon>
        <taxon>Basidiomycota</taxon>
        <taxon>Agaricomycotina</taxon>
        <taxon>Agaricomycetes</taxon>
        <taxon>Polyporales</taxon>
        <taxon>Cerrenaceae</taxon>
        <taxon>Somion</taxon>
    </lineage>
</organism>
<feature type="transmembrane region" description="Helical" evidence="2">
    <location>
        <begin position="211"/>
        <end position="232"/>
    </location>
</feature>